<dbReference type="Proteomes" id="UP001596186">
    <property type="component" value="Unassembled WGS sequence"/>
</dbReference>
<evidence type="ECO:0000313" key="3">
    <source>
        <dbReference type="Proteomes" id="UP001596186"/>
    </source>
</evidence>
<reference evidence="3" key="1">
    <citation type="journal article" date="2019" name="Int. J. Syst. Evol. Microbiol.">
        <title>The Global Catalogue of Microorganisms (GCM) 10K type strain sequencing project: providing services to taxonomists for standard genome sequencing and annotation.</title>
        <authorList>
            <consortium name="The Broad Institute Genomics Platform"/>
            <consortium name="The Broad Institute Genome Sequencing Center for Infectious Disease"/>
            <person name="Wu L."/>
            <person name="Ma J."/>
        </authorList>
    </citation>
    <scope>NUCLEOTIDE SEQUENCE [LARGE SCALE GENOMIC DNA]</scope>
    <source>
        <strain evidence="3">CCM 8895</strain>
    </source>
</reference>
<keyword evidence="3" id="KW-1185">Reference proteome</keyword>
<dbReference type="SUPFAM" id="SSF159888">
    <property type="entry name" value="YdhG-like"/>
    <property type="match status" value="1"/>
</dbReference>
<feature type="domain" description="YdhG-like" evidence="1">
    <location>
        <begin position="16"/>
        <end position="111"/>
    </location>
</feature>
<comment type="caution">
    <text evidence="2">The sequence shown here is derived from an EMBL/GenBank/DDBJ whole genome shotgun (WGS) entry which is preliminary data.</text>
</comment>
<name>A0ABW1UVS4_9LACO</name>
<dbReference type="Pfam" id="PF08818">
    <property type="entry name" value="DUF1801"/>
    <property type="match status" value="1"/>
</dbReference>
<dbReference type="EMBL" id="JBHSSN010000014">
    <property type="protein sequence ID" value="MFC6323543.1"/>
    <property type="molecule type" value="Genomic_DNA"/>
</dbReference>
<sequence length="123" mass="14647">MDTFDEYIEGIDVDEHRDRVIEILTWVEKNFPNLDTRVAWNQPMFTDHGTFIIGFSVAKNHISIAPEGKVMEQFEEKLKLAEYSFGKKMFRIKFDQDVDFDLLKEIIEFNIEDKKECTTFWAK</sequence>
<organism evidence="2 3">
    <name type="scientific">Companilactobacillus baiquanensis</name>
    <dbReference type="NCBI Taxonomy" id="2486005"/>
    <lineage>
        <taxon>Bacteria</taxon>
        <taxon>Bacillati</taxon>
        <taxon>Bacillota</taxon>
        <taxon>Bacilli</taxon>
        <taxon>Lactobacillales</taxon>
        <taxon>Lactobacillaceae</taxon>
        <taxon>Companilactobacillus</taxon>
    </lineage>
</organism>
<evidence type="ECO:0000313" key="2">
    <source>
        <dbReference type="EMBL" id="MFC6323543.1"/>
    </source>
</evidence>
<accession>A0ABW1UVS4</accession>
<dbReference type="RefSeq" id="WP_125592506.1">
    <property type="nucleotide sequence ID" value="NZ_JBHSSN010000014.1"/>
</dbReference>
<dbReference type="Gene3D" id="3.90.1150.200">
    <property type="match status" value="1"/>
</dbReference>
<evidence type="ECO:0000259" key="1">
    <source>
        <dbReference type="Pfam" id="PF08818"/>
    </source>
</evidence>
<gene>
    <name evidence="2" type="ORF">ACFP1F_07325</name>
</gene>
<proteinExistence type="predicted"/>
<protein>
    <submittedName>
        <fullName evidence="2">Iron chaperone</fullName>
    </submittedName>
</protein>
<dbReference type="InterPro" id="IPR014922">
    <property type="entry name" value="YdhG-like"/>
</dbReference>